<feature type="transmembrane region" description="Helical" evidence="4">
    <location>
        <begin position="6"/>
        <end position="22"/>
    </location>
</feature>
<dbReference type="PANTHER" id="PTHR31302:SF31">
    <property type="entry name" value="PHOSPHODIESTERASE YAEI"/>
    <property type="match status" value="1"/>
</dbReference>
<sequence>MGRLPFLIAGCILIIAFDFYFVKAILSAFKNWSEKAKTRFTRIYWGITIVLVTGVFAGIFLNLFLSLRAIILVSFFLTTACKIVMLPFLLADDLRRLVITLYRRLKNPANPIERSAISAETKTTDEFSVTAPDKSSNEPARTVLPGQEPISRSSFIVKAGLVAAAIPLTSLTWGITSGAYDYQVRRKTLILPNLPAAFDGITMGQISDIHSGSFYNKTAVKGGVEMLLREKPDFIFFTGDIVNDMATEMRDYQDIFSKVKAPLGVYSSLGNHDYGDYHFGKESSPAKVKNLKDVIKTHELMGWDLLMNENRRLKVNGEEIGILGIENWGMGRFPKYGRMDLATKNTDDLPVKLLLSHDPSHWRNEVLLKYPQIDAMFSGHTHGMQFGVRTEKYQWSPIEYIYKEWAGLYQEQKQQLYVNVGYGFLGYPGRVGILPEITIFTLKRA</sequence>
<evidence type="ECO:0000313" key="7">
    <source>
        <dbReference type="Proteomes" id="UP000032049"/>
    </source>
</evidence>
<dbReference type="SUPFAM" id="SSF56300">
    <property type="entry name" value="Metallo-dependent phosphatases"/>
    <property type="match status" value="1"/>
</dbReference>
<protein>
    <submittedName>
        <fullName evidence="6">DNA mismatch repair protein MutT</fullName>
    </submittedName>
</protein>
<dbReference type="Proteomes" id="UP000032049">
    <property type="component" value="Unassembled WGS sequence"/>
</dbReference>
<keyword evidence="4" id="KW-1133">Transmembrane helix</keyword>
<feature type="transmembrane region" description="Helical" evidence="4">
    <location>
        <begin position="70"/>
        <end position="91"/>
    </location>
</feature>
<dbReference type="InterPro" id="IPR051158">
    <property type="entry name" value="Metallophosphoesterase_sf"/>
</dbReference>
<dbReference type="PANTHER" id="PTHR31302">
    <property type="entry name" value="TRANSMEMBRANE PROTEIN WITH METALLOPHOSPHOESTERASE DOMAIN-RELATED"/>
    <property type="match status" value="1"/>
</dbReference>
<dbReference type="RefSeq" id="WP_041879628.1">
    <property type="nucleotide sequence ID" value="NZ_CP157278.1"/>
</dbReference>
<evidence type="ECO:0000313" key="6">
    <source>
        <dbReference type="EMBL" id="KIO78010.1"/>
    </source>
</evidence>
<dbReference type="GO" id="GO:0009245">
    <property type="term" value="P:lipid A biosynthetic process"/>
    <property type="evidence" value="ECO:0007669"/>
    <property type="project" value="TreeGrafter"/>
</dbReference>
<dbReference type="GO" id="GO:0008758">
    <property type="term" value="F:UDP-2,3-diacylglucosamine hydrolase activity"/>
    <property type="evidence" value="ECO:0007669"/>
    <property type="project" value="TreeGrafter"/>
</dbReference>
<proteinExistence type="predicted"/>
<dbReference type="InterPro" id="IPR029052">
    <property type="entry name" value="Metallo-depent_PP-like"/>
</dbReference>
<dbReference type="Gene3D" id="3.60.21.10">
    <property type="match status" value="1"/>
</dbReference>
<dbReference type="OrthoDB" id="9780884at2"/>
<feature type="region of interest" description="Disordered" evidence="3">
    <location>
        <begin position="123"/>
        <end position="143"/>
    </location>
</feature>
<evidence type="ECO:0000256" key="1">
    <source>
        <dbReference type="ARBA" id="ARBA00022723"/>
    </source>
</evidence>
<dbReference type="STRING" id="1503925.TH53_06165"/>
<dbReference type="GO" id="GO:0016020">
    <property type="term" value="C:membrane"/>
    <property type="evidence" value="ECO:0007669"/>
    <property type="project" value="GOC"/>
</dbReference>
<evidence type="ECO:0000256" key="4">
    <source>
        <dbReference type="SAM" id="Phobius"/>
    </source>
</evidence>
<organism evidence="6 7">
    <name type="scientific">Pedobacter lusitanus</name>
    <dbReference type="NCBI Taxonomy" id="1503925"/>
    <lineage>
        <taxon>Bacteria</taxon>
        <taxon>Pseudomonadati</taxon>
        <taxon>Bacteroidota</taxon>
        <taxon>Sphingobacteriia</taxon>
        <taxon>Sphingobacteriales</taxon>
        <taxon>Sphingobacteriaceae</taxon>
        <taxon>Pedobacter</taxon>
    </lineage>
</organism>
<keyword evidence="7" id="KW-1185">Reference proteome</keyword>
<keyword evidence="4" id="KW-0812">Transmembrane</keyword>
<keyword evidence="4" id="KW-0472">Membrane</keyword>
<dbReference type="GO" id="GO:0046872">
    <property type="term" value="F:metal ion binding"/>
    <property type="evidence" value="ECO:0007669"/>
    <property type="project" value="UniProtKB-KW"/>
</dbReference>
<name>A0A0D0GPA5_9SPHI</name>
<dbReference type="InterPro" id="IPR004843">
    <property type="entry name" value="Calcineurin-like_PHP"/>
</dbReference>
<dbReference type="EMBL" id="JXRA01000025">
    <property type="protein sequence ID" value="KIO78010.1"/>
    <property type="molecule type" value="Genomic_DNA"/>
</dbReference>
<dbReference type="Pfam" id="PF00149">
    <property type="entry name" value="Metallophos"/>
    <property type="match status" value="1"/>
</dbReference>
<dbReference type="AlphaFoldDB" id="A0A0D0GPA5"/>
<keyword evidence="1" id="KW-0479">Metal-binding</keyword>
<evidence type="ECO:0000256" key="3">
    <source>
        <dbReference type="SAM" id="MobiDB-lite"/>
    </source>
</evidence>
<feature type="domain" description="Calcineurin-like phosphoesterase" evidence="5">
    <location>
        <begin position="204"/>
        <end position="383"/>
    </location>
</feature>
<keyword evidence="2" id="KW-0378">Hydrolase</keyword>
<accession>A0A0D0GPA5</accession>
<gene>
    <name evidence="6" type="ORF">TH53_06165</name>
</gene>
<reference evidence="6 7" key="1">
    <citation type="submission" date="2015-01" db="EMBL/GenBank/DDBJ databases">
        <title>Draft genome sequence of Pedobacter sp. NL19 isolated from sludge of an effluent treatment pond in an abandoned uranium mine.</title>
        <authorList>
            <person name="Santos T."/>
            <person name="Caetano T."/>
            <person name="Covas C."/>
            <person name="Cruz A."/>
            <person name="Mendo S."/>
        </authorList>
    </citation>
    <scope>NUCLEOTIDE SEQUENCE [LARGE SCALE GENOMIC DNA]</scope>
    <source>
        <strain evidence="6 7">NL19</strain>
    </source>
</reference>
<feature type="transmembrane region" description="Helical" evidence="4">
    <location>
        <begin position="43"/>
        <end position="64"/>
    </location>
</feature>
<comment type="caution">
    <text evidence="6">The sequence shown here is derived from an EMBL/GenBank/DDBJ whole genome shotgun (WGS) entry which is preliminary data.</text>
</comment>
<evidence type="ECO:0000259" key="5">
    <source>
        <dbReference type="Pfam" id="PF00149"/>
    </source>
</evidence>
<evidence type="ECO:0000256" key="2">
    <source>
        <dbReference type="ARBA" id="ARBA00022801"/>
    </source>
</evidence>